<dbReference type="InterPro" id="IPR013154">
    <property type="entry name" value="ADH-like_N"/>
</dbReference>
<protein>
    <submittedName>
        <fullName evidence="2">NAD(P)-dependent alcohol dehydrogenase</fullName>
    </submittedName>
</protein>
<dbReference type="Gene3D" id="3.90.180.10">
    <property type="entry name" value="Medium-chain alcohol dehydrogenases, catalytic domain"/>
    <property type="match status" value="1"/>
</dbReference>
<dbReference type="Gene3D" id="3.40.50.720">
    <property type="entry name" value="NAD(P)-binding Rossmann-like Domain"/>
    <property type="match status" value="1"/>
</dbReference>
<dbReference type="Pfam" id="PF13602">
    <property type="entry name" value="ADH_zinc_N_2"/>
    <property type="match status" value="1"/>
</dbReference>
<dbReference type="PANTHER" id="PTHR11695:SF294">
    <property type="entry name" value="RETICULON-4-INTERACTING PROTEIN 1, MITOCHONDRIAL"/>
    <property type="match status" value="1"/>
</dbReference>
<name>A0ABS2CL23_9MICO</name>
<dbReference type="PANTHER" id="PTHR11695">
    <property type="entry name" value="ALCOHOL DEHYDROGENASE RELATED"/>
    <property type="match status" value="1"/>
</dbReference>
<dbReference type="Proteomes" id="UP001430172">
    <property type="component" value="Unassembled WGS sequence"/>
</dbReference>
<accession>A0ABS2CL23</accession>
<dbReference type="InterPro" id="IPR036291">
    <property type="entry name" value="NAD(P)-bd_dom_sf"/>
</dbReference>
<dbReference type="SUPFAM" id="SSF50129">
    <property type="entry name" value="GroES-like"/>
    <property type="match status" value="1"/>
</dbReference>
<evidence type="ECO:0000259" key="1">
    <source>
        <dbReference type="SMART" id="SM00829"/>
    </source>
</evidence>
<dbReference type="SUPFAM" id="SSF51735">
    <property type="entry name" value="NAD(P)-binding Rossmann-fold domains"/>
    <property type="match status" value="1"/>
</dbReference>
<dbReference type="InterPro" id="IPR011032">
    <property type="entry name" value="GroES-like_sf"/>
</dbReference>
<sequence>MRAVVQDRYGGPDVLRLVTLPDPRPGPGEVLLRVHATSVNLSDWETLRGSPAYARLGGLRRPARSVLGSDVAGVVEALGEGVGSVSVGDEVFGDLLGTKGGFAELCVAPAARLAPKPPGLSFVEAAALPQSAAIALQGTRWAGAGTRVCVNGAGGGSGVLCLQLAARAGAHVTGVDTAAKLDLMRSLGADVVLDHTREDWTRQGPYDLVLDLVAHRSVLAYRRALAPGGRYRCVGGTTRALLRVLTVGGLLGRMTGRSLGVLAVREGPEHFLPVAARCAEGELEVRVDRTYPLEEVPAALERVGLGRSLGKVVVEVR</sequence>
<gene>
    <name evidence="2" type="ORF">JQN70_05600</name>
</gene>
<keyword evidence="3" id="KW-1185">Reference proteome</keyword>
<reference evidence="2" key="1">
    <citation type="submission" date="2021-02" db="EMBL/GenBank/DDBJ databases">
        <title>Phycicoccus sp. MQZ13P-5T, whole genome shotgun sequence.</title>
        <authorList>
            <person name="Tuo L."/>
        </authorList>
    </citation>
    <scope>NUCLEOTIDE SEQUENCE</scope>
    <source>
        <strain evidence="2">MQZ13P-5</strain>
    </source>
</reference>
<dbReference type="InterPro" id="IPR020843">
    <property type="entry name" value="ER"/>
</dbReference>
<dbReference type="RefSeq" id="WP_204130347.1">
    <property type="nucleotide sequence ID" value="NZ_JAFDVD010000007.1"/>
</dbReference>
<dbReference type="SMART" id="SM00829">
    <property type="entry name" value="PKS_ER"/>
    <property type="match status" value="1"/>
</dbReference>
<evidence type="ECO:0000313" key="3">
    <source>
        <dbReference type="Proteomes" id="UP001430172"/>
    </source>
</evidence>
<evidence type="ECO:0000313" key="2">
    <source>
        <dbReference type="EMBL" id="MBM6399851.1"/>
    </source>
</evidence>
<dbReference type="EMBL" id="JAFDVD010000007">
    <property type="protein sequence ID" value="MBM6399851.1"/>
    <property type="molecule type" value="Genomic_DNA"/>
</dbReference>
<proteinExistence type="predicted"/>
<dbReference type="CDD" id="cd08267">
    <property type="entry name" value="MDR1"/>
    <property type="match status" value="1"/>
</dbReference>
<dbReference type="Pfam" id="PF08240">
    <property type="entry name" value="ADH_N"/>
    <property type="match status" value="1"/>
</dbReference>
<feature type="domain" description="Enoyl reductase (ER)" evidence="1">
    <location>
        <begin position="10"/>
        <end position="314"/>
    </location>
</feature>
<comment type="caution">
    <text evidence="2">The sequence shown here is derived from an EMBL/GenBank/DDBJ whole genome shotgun (WGS) entry which is preliminary data.</text>
</comment>
<organism evidence="2 3">
    <name type="scientific">Phycicoccus sonneratiae</name>
    <dbReference type="NCBI Taxonomy" id="2807628"/>
    <lineage>
        <taxon>Bacteria</taxon>
        <taxon>Bacillati</taxon>
        <taxon>Actinomycetota</taxon>
        <taxon>Actinomycetes</taxon>
        <taxon>Micrococcales</taxon>
        <taxon>Intrasporangiaceae</taxon>
        <taxon>Phycicoccus</taxon>
    </lineage>
</organism>
<dbReference type="InterPro" id="IPR050700">
    <property type="entry name" value="YIM1/Zinc_Alcohol_DH_Fams"/>
</dbReference>